<dbReference type="PANTHER" id="PTHR33408">
    <property type="entry name" value="TRANSPOSASE"/>
    <property type="match status" value="1"/>
</dbReference>
<dbReference type="PANTHER" id="PTHR33408:SF2">
    <property type="entry name" value="TRANSPOSASE DDE DOMAIN-CONTAINING PROTEIN"/>
    <property type="match status" value="1"/>
</dbReference>
<evidence type="ECO:0000259" key="2">
    <source>
        <dbReference type="Pfam" id="PF05598"/>
    </source>
</evidence>
<dbReference type="Proteomes" id="UP001165287">
    <property type="component" value="Unassembled WGS sequence"/>
</dbReference>
<feature type="domain" description="Transposase DDE" evidence="3">
    <location>
        <begin position="330"/>
        <end position="442"/>
    </location>
</feature>
<feature type="region of interest" description="Disordered" evidence="1">
    <location>
        <begin position="188"/>
        <end position="208"/>
    </location>
</feature>
<reference evidence="4" key="1">
    <citation type="submission" date="2024-05" db="EMBL/GenBank/DDBJ databases">
        <title>Metabacillus sp. nov., isolated from the rhizosphere soil of tomato plants.</title>
        <authorList>
            <person name="Ma R."/>
        </authorList>
    </citation>
    <scope>NUCLEOTIDE SEQUENCE</scope>
    <source>
        <strain evidence="4">DBTR6</strain>
    </source>
</reference>
<feature type="non-terminal residue" evidence="4">
    <location>
        <position position="1"/>
    </location>
</feature>
<name>A0ABS7V007_9BACI</name>
<proteinExistence type="predicted"/>
<sequence length="465" mass="55151">KTRDFCMYFTYSNVEIEENRTFYEMMYDASHHLVKIDHVMDWGFVKKQLEAFYPHRIGRPTKDPIMLVKILLIQYLEGFRSVRFTCNQVKQNATYRWFLGISSQEKIPDHSTISKFLSQRLQGTTFWEELFRHCLCLIHDEGFIANETWVADETELKANANKRVRETKIEQKKIEENEENLAEINERRARHGKKPLQTKDPKVEEKRTTISPVDPDARLSVKHDERGRFAYFEHRIVDSLHNFIIATDVTAANVPGHRKLIGQVDQLNDLFGKYAKEIALDSGYYNAGLARKLFERDFFVYMSYRRFPTKDHPQCRRYQFKQVNEDLYACPCGVPFYYKTTNRQGYHEFKPPKGSCHSCPFAKKEKEDRVLRISIHQEIYDQLREQRLSYRGKILRSVRPSTVELSFAHSKELHGLRYARYRGVQKVKRQVLMTAIIQNLKKWTKLRSLKQIGLHLTYEIIEESV</sequence>
<dbReference type="InterPro" id="IPR047629">
    <property type="entry name" value="IS1182_transpos"/>
</dbReference>
<evidence type="ECO:0000259" key="3">
    <source>
        <dbReference type="Pfam" id="PF13751"/>
    </source>
</evidence>
<dbReference type="InterPro" id="IPR025668">
    <property type="entry name" value="Tnp_DDE_dom"/>
</dbReference>
<dbReference type="InterPro" id="IPR008490">
    <property type="entry name" value="Transposase_InsH_N"/>
</dbReference>
<evidence type="ECO:0000313" key="4">
    <source>
        <dbReference type="EMBL" id="MBZ5753923.1"/>
    </source>
</evidence>
<feature type="domain" description="Transposase InsH N-terminal" evidence="2">
    <location>
        <begin position="27"/>
        <end position="118"/>
    </location>
</feature>
<keyword evidence="5" id="KW-1185">Reference proteome</keyword>
<dbReference type="RefSeq" id="WP_224142312.1">
    <property type="nucleotide sequence ID" value="NZ_JAIQUM010000207.1"/>
</dbReference>
<accession>A0ABS7V007</accession>
<comment type="caution">
    <text evidence="4">The sequence shown here is derived from an EMBL/GenBank/DDBJ whole genome shotgun (WGS) entry which is preliminary data.</text>
</comment>
<protein>
    <submittedName>
        <fullName evidence="4">IS1182 family transposase</fullName>
    </submittedName>
</protein>
<dbReference type="Pfam" id="PF05598">
    <property type="entry name" value="DUF772"/>
    <property type="match status" value="1"/>
</dbReference>
<dbReference type="NCBIfam" id="NF033551">
    <property type="entry name" value="transpos_IS1182"/>
    <property type="match status" value="1"/>
</dbReference>
<evidence type="ECO:0000256" key="1">
    <source>
        <dbReference type="SAM" id="MobiDB-lite"/>
    </source>
</evidence>
<evidence type="ECO:0000313" key="5">
    <source>
        <dbReference type="Proteomes" id="UP001165287"/>
    </source>
</evidence>
<feature type="compositionally biased region" description="Basic and acidic residues" evidence="1">
    <location>
        <begin position="197"/>
        <end position="208"/>
    </location>
</feature>
<gene>
    <name evidence="4" type="ORF">K9V48_28010</name>
</gene>
<organism evidence="4 5">
    <name type="scientific">Metabacillus rhizolycopersici</name>
    <dbReference type="NCBI Taxonomy" id="2875709"/>
    <lineage>
        <taxon>Bacteria</taxon>
        <taxon>Bacillati</taxon>
        <taxon>Bacillota</taxon>
        <taxon>Bacilli</taxon>
        <taxon>Bacillales</taxon>
        <taxon>Bacillaceae</taxon>
        <taxon>Metabacillus</taxon>
    </lineage>
</organism>
<dbReference type="EMBL" id="JAIQUM010000207">
    <property type="protein sequence ID" value="MBZ5753923.1"/>
    <property type="molecule type" value="Genomic_DNA"/>
</dbReference>
<dbReference type="Pfam" id="PF13751">
    <property type="entry name" value="DDE_Tnp_1_6"/>
    <property type="match status" value="1"/>
</dbReference>